<dbReference type="PANTHER" id="PTHR33982">
    <property type="entry name" value="OUTER ENVELOPE MEMBRANE PROTEIN 7-RELATED"/>
    <property type="match status" value="1"/>
</dbReference>
<proteinExistence type="predicted"/>
<organism evidence="3 4">
    <name type="scientific">Vitis vinifera</name>
    <name type="common">Grape</name>
    <dbReference type="NCBI Taxonomy" id="29760"/>
    <lineage>
        <taxon>Eukaryota</taxon>
        <taxon>Viridiplantae</taxon>
        <taxon>Streptophyta</taxon>
        <taxon>Embryophyta</taxon>
        <taxon>Tracheophyta</taxon>
        <taxon>Spermatophyta</taxon>
        <taxon>Magnoliopsida</taxon>
        <taxon>eudicotyledons</taxon>
        <taxon>Gunneridae</taxon>
        <taxon>Pentapetalae</taxon>
        <taxon>rosids</taxon>
        <taxon>Vitales</taxon>
        <taxon>Vitaceae</taxon>
        <taxon>Viteae</taxon>
        <taxon>Vitis</taxon>
    </lineage>
</organism>
<feature type="transmembrane region" description="Helical" evidence="2">
    <location>
        <begin position="6"/>
        <end position="26"/>
    </location>
</feature>
<evidence type="ECO:0000313" key="4">
    <source>
        <dbReference type="Proteomes" id="UP000288805"/>
    </source>
</evidence>
<protein>
    <submittedName>
        <fullName evidence="3">Uncharacterized protein</fullName>
    </submittedName>
</protein>
<keyword evidence="2" id="KW-1133">Transmembrane helix</keyword>
<evidence type="ECO:0000313" key="3">
    <source>
        <dbReference type="EMBL" id="RVW55499.1"/>
    </source>
</evidence>
<evidence type="ECO:0000256" key="1">
    <source>
        <dbReference type="SAM" id="MobiDB-lite"/>
    </source>
</evidence>
<name>A0A438F646_VITVI</name>
<dbReference type="PANTHER" id="PTHR33982:SF4">
    <property type="entry name" value="TRANSMEMBRANE PROTEIN"/>
    <property type="match status" value="1"/>
</dbReference>
<accession>A0A438F646</accession>
<dbReference type="EMBL" id="QGNW01001114">
    <property type="protein sequence ID" value="RVW55499.1"/>
    <property type="molecule type" value="Genomic_DNA"/>
</dbReference>
<dbReference type="AlphaFoldDB" id="A0A438F646"/>
<feature type="region of interest" description="Disordered" evidence="1">
    <location>
        <begin position="37"/>
        <end position="61"/>
    </location>
</feature>
<reference evidence="3 4" key="1">
    <citation type="journal article" date="2018" name="PLoS Genet.">
        <title>Population sequencing reveals clonal diversity and ancestral inbreeding in the grapevine cultivar Chardonnay.</title>
        <authorList>
            <person name="Roach M.J."/>
            <person name="Johnson D.L."/>
            <person name="Bohlmann J."/>
            <person name="van Vuuren H.J."/>
            <person name="Jones S.J."/>
            <person name="Pretorius I.S."/>
            <person name="Schmidt S.A."/>
            <person name="Borneman A.R."/>
        </authorList>
    </citation>
    <scope>NUCLEOTIDE SEQUENCE [LARGE SCALE GENOMIC DNA]</scope>
    <source>
        <strain evidence="4">cv. Chardonnay</strain>
        <tissue evidence="3">Leaf</tissue>
    </source>
</reference>
<comment type="caution">
    <text evidence="3">The sequence shown here is derived from an EMBL/GenBank/DDBJ whole genome shotgun (WGS) entry which is preliminary data.</text>
</comment>
<keyword evidence="2" id="KW-0472">Membrane</keyword>
<gene>
    <name evidence="3" type="ORF">CK203_075231</name>
</gene>
<evidence type="ECO:0000256" key="2">
    <source>
        <dbReference type="SAM" id="Phobius"/>
    </source>
</evidence>
<sequence>MNNAVRSGIVVVGAIAFGWLTLQVGFKPFLEKAQLQFPESQPPPDLHDAHTFPDSPSQEEFDTIQDKLGGDFVGMISS</sequence>
<keyword evidence="2" id="KW-0812">Transmembrane</keyword>
<dbReference type="Proteomes" id="UP000288805">
    <property type="component" value="Unassembled WGS sequence"/>
</dbReference>
<dbReference type="InterPro" id="IPR038944">
    <property type="entry name" value="OEP7-like"/>
</dbReference>